<feature type="transmembrane region" description="Helical" evidence="11">
    <location>
        <begin position="146"/>
        <end position="165"/>
    </location>
</feature>
<evidence type="ECO:0000259" key="13">
    <source>
        <dbReference type="PROSITE" id="PS50929"/>
    </source>
</evidence>
<dbReference type="GO" id="GO:0005886">
    <property type="term" value="C:plasma membrane"/>
    <property type="evidence" value="ECO:0007669"/>
    <property type="project" value="UniProtKB-SubCell"/>
</dbReference>
<keyword evidence="6" id="KW-0378">Hydrolase</keyword>
<dbReference type="RefSeq" id="WP_119148861.1">
    <property type="nucleotide sequence ID" value="NZ_JBHSOV010000021.1"/>
</dbReference>
<dbReference type="SMART" id="SM00382">
    <property type="entry name" value="AAA"/>
    <property type="match status" value="1"/>
</dbReference>
<feature type="compositionally biased region" description="Basic and acidic residues" evidence="10">
    <location>
        <begin position="604"/>
        <end position="613"/>
    </location>
</feature>
<feature type="domain" description="ABC transmembrane type-1" evidence="13">
    <location>
        <begin position="65"/>
        <end position="317"/>
    </location>
</feature>
<evidence type="ECO:0000256" key="2">
    <source>
        <dbReference type="ARBA" id="ARBA00022448"/>
    </source>
</evidence>
<keyword evidence="4 11" id="KW-0812">Transmembrane</keyword>
<dbReference type="InterPro" id="IPR027417">
    <property type="entry name" value="P-loop_NTPase"/>
</dbReference>
<dbReference type="GO" id="GO:0005524">
    <property type="term" value="F:ATP binding"/>
    <property type="evidence" value="ECO:0007669"/>
    <property type="project" value="UniProtKB-KW"/>
</dbReference>
<keyword evidence="6" id="KW-0645">Protease</keyword>
<evidence type="ECO:0000256" key="9">
    <source>
        <dbReference type="ARBA" id="ARBA00023136"/>
    </source>
</evidence>
<sequence>MEPIWFFIRRLYEFTGNKILFNVSGMVFVSFLEGLGIVMLVPMLTLSGMSGLQDDEVPLAKWFGFIHEIPAPWVLPAILGLFVLVVTTQSFLKRQVTLQNIKINQSFDLATRTETYRLLLQANWDFFIKRRKSDMISSLTSEIARINGGITLSLQLLATVIYTMIQIGLAFWLSPEVTAFVLASGIVLALFSRKFIRRAKKLGTQSTELARLYLAGITDQMNGIKDIKTHTLEYSRLGWMRAMSSRVLQEQSEFIKLKTTTQFFYQIASAILISGFILLSVQIFHTPWAQLLLIVIIFTRLWPRFTGFQSNVEQIASFYPAYKNVLRLQQECREAAEFAIGDEADHPVRPLEVKTSLECRDVSFRYNRQDERFALQNIDLEIPANRMTAIVGKSGAGKSTLIDLFMGLMLPEVGQVVVDGVPLTNAHLVALRRSISYVPQDPFLFNDTIRENLLMVKPGAEEGELWEALDFAACSEFVRKLPKGLDTFIGDRGVRLSGGERQRLVLARAILRKPSVLVLDEATSALDTENESKIQEAIERLKGKMTIIVIAHRLSTIRNADQVVVIDQGRIVQRGRFGQLAKDKRNLFSHLLGNQSDDESNAEGEERIRDVRG</sequence>
<keyword evidence="9 11" id="KW-0472">Membrane</keyword>
<keyword evidence="5" id="KW-0547">Nucleotide-binding</keyword>
<evidence type="ECO:0000256" key="4">
    <source>
        <dbReference type="ARBA" id="ARBA00022692"/>
    </source>
</evidence>
<keyword evidence="15" id="KW-1185">Reference proteome</keyword>
<organism evidence="14 15">
    <name type="scientific">Cohnella faecalis</name>
    <dbReference type="NCBI Taxonomy" id="2315694"/>
    <lineage>
        <taxon>Bacteria</taxon>
        <taxon>Bacillati</taxon>
        <taxon>Bacillota</taxon>
        <taxon>Bacilli</taxon>
        <taxon>Bacillales</taxon>
        <taxon>Paenibacillaceae</taxon>
        <taxon>Cohnella</taxon>
    </lineage>
</organism>
<feature type="region of interest" description="Disordered" evidence="10">
    <location>
        <begin position="592"/>
        <end position="613"/>
    </location>
</feature>
<evidence type="ECO:0000256" key="3">
    <source>
        <dbReference type="ARBA" id="ARBA00022475"/>
    </source>
</evidence>
<dbReference type="Gene3D" id="1.20.1560.10">
    <property type="entry name" value="ABC transporter type 1, transmembrane domain"/>
    <property type="match status" value="1"/>
</dbReference>
<dbReference type="AlphaFoldDB" id="A0A398CR99"/>
<dbReference type="GO" id="GO:0016887">
    <property type="term" value="F:ATP hydrolysis activity"/>
    <property type="evidence" value="ECO:0007669"/>
    <property type="project" value="InterPro"/>
</dbReference>
<proteinExistence type="predicted"/>
<dbReference type="PROSITE" id="PS00211">
    <property type="entry name" value="ABC_TRANSPORTER_1"/>
    <property type="match status" value="1"/>
</dbReference>
<name>A0A398CR99_9BACL</name>
<comment type="caution">
    <text evidence="14">The sequence shown here is derived from an EMBL/GenBank/DDBJ whole genome shotgun (WGS) entry which is preliminary data.</text>
</comment>
<evidence type="ECO:0000313" key="15">
    <source>
        <dbReference type="Proteomes" id="UP000266340"/>
    </source>
</evidence>
<accession>A0A398CR99</accession>
<comment type="subcellular location">
    <subcellularLocation>
        <location evidence="1">Cell membrane</location>
        <topology evidence="1">Multi-pass membrane protein</topology>
    </subcellularLocation>
</comment>
<dbReference type="InterPro" id="IPR017871">
    <property type="entry name" value="ABC_transporter-like_CS"/>
</dbReference>
<feature type="transmembrane region" description="Helical" evidence="11">
    <location>
        <begin position="263"/>
        <end position="281"/>
    </location>
</feature>
<dbReference type="InterPro" id="IPR003593">
    <property type="entry name" value="AAA+_ATPase"/>
</dbReference>
<evidence type="ECO:0000256" key="8">
    <source>
        <dbReference type="ARBA" id="ARBA00022989"/>
    </source>
</evidence>
<keyword evidence="8 11" id="KW-1133">Transmembrane helix</keyword>
<dbReference type="PANTHER" id="PTHR24221:SF654">
    <property type="entry name" value="ATP-BINDING CASSETTE SUB-FAMILY B MEMBER 6"/>
    <property type="match status" value="1"/>
</dbReference>
<evidence type="ECO:0000313" key="14">
    <source>
        <dbReference type="EMBL" id="RIE03789.1"/>
    </source>
</evidence>
<dbReference type="EMBL" id="QXJM01000030">
    <property type="protein sequence ID" value="RIE03789.1"/>
    <property type="molecule type" value="Genomic_DNA"/>
</dbReference>
<reference evidence="14 15" key="1">
    <citation type="submission" date="2018-09" db="EMBL/GenBank/DDBJ databases">
        <title>Cohnella cavernae sp. nov., isolated from a karst cave.</title>
        <authorList>
            <person name="Zhu H."/>
        </authorList>
    </citation>
    <scope>NUCLEOTIDE SEQUENCE [LARGE SCALE GENOMIC DNA]</scope>
    <source>
        <strain evidence="14 15">K2E09-144</strain>
    </source>
</reference>
<dbReference type="InterPro" id="IPR036640">
    <property type="entry name" value="ABC1_TM_sf"/>
</dbReference>
<dbReference type="GO" id="GO:0008234">
    <property type="term" value="F:cysteine-type peptidase activity"/>
    <property type="evidence" value="ECO:0007669"/>
    <property type="project" value="UniProtKB-KW"/>
</dbReference>
<evidence type="ECO:0000259" key="12">
    <source>
        <dbReference type="PROSITE" id="PS50893"/>
    </source>
</evidence>
<dbReference type="InterPro" id="IPR011527">
    <property type="entry name" value="ABC1_TM_dom"/>
</dbReference>
<dbReference type="Pfam" id="PF00664">
    <property type="entry name" value="ABC_membrane"/>
    <property type="match status" value="1"/>
</dbReference>
<feature type="domain" description="ABC transporter" evidence="12">
    <location>
        <begin position="357"/>
        <end position="593"/>
    </location>
</feature>
<dbReference type="PANTHER" id="PTHR24221">
    <property type="entry name" value="ATP-BINDING CASSETTE SUB-FAMILY B"/>
    <property type="match status" value="1"/>
</dbReference>
<keyword evidence="2" id="KW-0813">Transport</keyword>
<evidence type="ECO:0000256" key="7">
    <source>
        <dbReference type="ARBA" id="ARBA00022840"/>
    </source>
</evidence>
<dbReference type="Pfam" id="PF00005">
    <property type="entry name" value="ABC_tran"/>
    <property type="match status" value="1"/>
</dbReference>
<gene>
    <name evidence="14" type="ORF">D3H35_09555</name>
</gene>
<dbReference type="OrthoDB" id="9770415at2"/>
<feature type="transmembrane region" description="Helical" evidence="11">
    <location>
        <begin position="171"/>
        <end position="191"/>
    </location>
</feature>
<dbReference type="SUPFAM" id="SSF52540">
    <property type="entry name" value="P-loop containing nucleoside triphosphate hydrolases"/>
    <property type="match status" value="1"/>
</dbReference>
<protein>
    <submittedName>
        <fullName evidence="14">ABC transporter ATP-binding protein</fullName>
    </submittedName>
</protein>
<dbReference type="InterPro" id="IPR003439">
    <property type="entry name" value="ABC_transporter-like_ATP-bd"/>
</dbReference>
<evidence type="ECO:0000256" key="11">
    <source>
        <dbReference type="SAM" id="Phobius"/>
    </source>
</evidence>
<feature type="transmembrane region" description="Helical" evidence="11">
    <location>
        <begin position="73"/>
        <end position="92"/>
    </location>
</feature>
<dbReference type="GO" id="GO:0140359">
    <property type="term" value="F:ABC-type transporter activity"/>
    <property type="evidence" value="ECO:0007669"/>
    <property type="project" value="InterPro"/>
</dbReference>
<keyword evidence="3" id="KW-1003">Cell membrane</keyword>
<dbReference type="Proteomes" id="UP000266340">
    <property type="component" value="Unassembled WGS sequence"/>
</dbReference>
<keyword evidence="6" id="KW-0788">Thiol protease</keyword>
<evidence type="ECO:0000256" key="6">
    <source>
        <dbReference type="ARBA" id="ARBA00022807"/>
    </source>
</evidence>
<evidence type="ECO:0000256" key="10">
    <source>
        <dbReference type="SAM" id="MobiDB-lite"/>
    </source>
</evidence>
<dbReference type="PROSITE" id="PS50929">
    <property type="entry name" value="ABC_TM1F"/>
    <property type="match status" value="1"/>
</dbReference>
<feature type="transmembrane region" description="Helical" evidence="11">
    <location>
        <begin position="20"/>
        <end position="44"/>
    </location>
</feature>
<dbReference type="GO" id="GO:0034040">
    <property type="term" value="F:ATPase-coupled lipid transmembrane transporter activity"/>
    <property type="evidence" value="ECO:0007669"/>
    <property type="project" value="TreeGrafter"/>
</dbReference>
<evidence type="ECO:0000256" key="5">
    <source>
        <dbReference type="ARBA" id="ARBA00022741"/>
    </source>
</evidence>
<evidence type="ECO:0000256" key="1">
    <source>
        <dbReference type="ARBA" id="ARBA00004651"/>
    </source>
</evidence>
<keyword evidence="7 14" id="KW-0067">ATP-binding</keyword>
<dbReference type="InterPro" id="IPR039421">
    <property type="entry name" value="Type_1_exporter"/>
</dbReference>
<dbReference type="PROSITE" id="PS50893">
    <property type="entry name" value="ABC_TRANSPORTER_2"/>
    <property type="match status" value="1"/>
</dbReference>
<dbReference type="SUPFAM" id="SSF90123">
    <property type="entry name" value="ABC transporter transmembrane region"/>
    <property type="match status" value="1"/>
</dbReference>
<dbReference type="FunFam" id="3.40.50.300:FF:000299">
    <property type="entry name" value="ABC transporter ATP-binding protein/permease"/>
    <property type="match status" value="1"/>
</dbReference>
<dbReference type="Gene3D" id="3.40.50.300">
    <property type="entry name" value="P-loop containing nucleotide triphosphate hydrolases"/>
    <property type="match status" value="1"/>
</dbReference>